<reference evidence="10 11" key="1">
    <citation type="submission" date="2015-05" db="EMBL/GenBank/DDBJ databases">
        <title>Genome sequencing and analysis of members of genus Stenotrophomonas.</title>
        <authorList>
            <person name="Patil P.P."/>
            <person name="Midha S."/>
            <person name="Patil P.B."/>
        </authorList>
    </citation>
    <scope>NUCLEOTIDE SEQUENCE [LARGE SCALE GENOMIC DNA]</scope>
    <source>
        <strain evidence="10 11">DSM 18929</strain>
    </source>
</reference>
<name>A0A0R0CH20_9GAMM</name>
<evidence type="ECO:0000256" key="7">
    <source>
        <dbReference type="SAM" id="MobiDB-lite"/>
    </source>
</evidence>
<keyword evidence="6" id="KW-0175">Coiled coil</keyword>
<dbReference type="RefSeq" id="WP_057632632.1">
    <property type="nucleotide sequence ID" value="NZ_LDJI01000009.1"/>
</dbReference>
<feature type="coiled-coil region" evidence="6">
    <location>
        <begin position="216"/>
        <end position="243"/>
    </location>
</feature>
<organism evidence="10 11">
    <name type="scientific">Stenotrophomonas humi</name>
    <dbReference type="NCBI Taxonomy" id="405444"/>
    <lineage>
        <taxon>Bacteria</taxon>
        <taxon>Pseudomonadati</taxon>
        <taxon>Pseudomonadota</taxon>
        <taxon>Gammaproteobacteria</taxon>
        <taxon>Lysobacterales</taxon>
        <taxon>Lysobacteraceae</taxon>
        <taxon>Stenotrophomonas</taxon>
    </lineage>
</organism>
<evidence type="ECO:0000256" key="3">
    <source>
        <dbReference type="ARBA" id="ARBA00022692"/>
    </source>
</evidence>
<dbReference type="PATRIC" id="fig|405444.3.peg.3778"/>
<feature type="region of interest" description="Disordered" evidence="7">
    <location>
        <begin position="37"/>
        <end position="59"/>
    </location>
</feature>
<evidence type="ECO:0000256" key="5">
    <source>
        <dbReference type="ARBA" id="ARBA00023136"/>
    </source>
</evidence>
<evidence type="ECO:0000256" key="1">
    <source>
        <dbReference type="ARBA" id="ARBA00004651"/>
    </source>
</evidence>
<accession>A0A0R0CH20</accession>
<gene>
    <name evidence="10" type="ORF">ABB26_05335</name>
</gene>
<evidence type="ECO:0000256" key="4">
    <source>
        <dbReference type="ARBA" id="ARBA00022989"/>
    </source>
</evidence>
<dbReference type="PANTHER" id="PTHR35007">
    <property type="entry name" value="INTEGRAL MEMBRANE PROTEIN-RELATED"/>
    <property type="match status" value="1"/>
</dbReference>
<evidence type="ECO:0000256" key="8">
    <source>
        <dbReference type="SAM" id="Phobius"/>
    </source>
</evidence>
<sequence>MMLPLLLGSTALLLIAVAMGLWWGLATRVQQRAAAEHAETRLSHPDAQRNADNPTAQRKPARRWAELLRRAGLPESPRTLVLLLIPGLLAAVAAGMRMNSLGFGVFVLALYLLGVWLWLCRRIEKIQQRLVAQMPDFLENMVRMAGIGNSLSMAFQSATQNVDPPLRPILDSALSNTRAGMDLDRALQHAAQAYRLRPLEMLSVILGTSIRIGGRSDQILQRMSDFMRDLEEVQRELQATTSETRMSAWVLGLLPVVAAMMMALLSPDFFQPMFHDPLGKKVLLMAVAMEAVGAFLLYRLAKSL</sequence>
<feature type="transmembrane region" description="Helical" evidence="8">
    <location>
        <begin position="248"/>
        <end position="270"/>
    </location>
</feature>
<keyword evidence="2" id="KW-1003">Cell membrane</keyword>
<dbReference type="InterPro" id="IPR018076">
    <property type="entry name" value="T2SS_GspF_dom"/>
</dbReference>
<comment type="subcellular location">
    <subcellularLocation>
        <location evidence="1">Cell membrane</location>
        <topology evidence="1">Multi-pass membrane protein</topology>
    </subcellularLocation>
</comment>
<evidence type="ECO:0000256" key="2">
    <source>
        <dbReference type="ARBA" id="ARBA00022475"/>
    </source>
</evidence>
<feature type="domain" description="Type II secretion system protein GspF" evidence="9">
    <location>
        <begin position="137"/>
        <end position="262"/>
    </location>
</feature>
<dbReference type="Proteomes" id="UP000050864">
    <property type="component" value="Unassembled WGS sequence"/>
</dbReference>
<keyword evidence="11" id="KW-1185">Reference proteome</keyword>
<feature type="transmembrane region" description="Helical" evidence="8">
    <location>
        <begin position="282"/>
        <end position="301"/>
    </location>
</feature>
<dbReference type="PANTHER" id="PTHR35007:SF1">
    <property type="entry name" value="PILUS ASSEMBLY PROTEIN"/>
    <property type="match status" value="1"/>
</dbReference>
<keyword evidence="3 8" id="KW-0812">Transmembrane</keyword>
<evidence type="ECO:0000313" key="10">
    <source>
        <dbReference type="EMBL" id="KRG65223.1"/>
    </source>
</evidence>
<dbReference type="Pfam" id="PF00482">
    <property type="entry name" value="T2SSF"/>
    <property type="match status" value="1"/>
</dbReference>
<proteinExistence type="predicted"/>
<dbReference type="AlphaFoldDB" id="A0A0R0CH20"/>
<feature type="transmembrane region" description="Helical" evidence="8">
    <location>
        <begin position="79"/>
        <end position="96"/>
    </location>
</feature>
<dbReference type="STRING" id="405444.ABB26_05335"/>
<feature type="compositionally biased region" description="Basic and acidic residues" evidence="7">
    <location>
        <begin position="37"/>
        <end position="49"/>
    </location>
</feature>
<protein>
    <submittedName>
        <fullName evidence="10">Pilus assembly protein</fullName>
    </submittedName>
</protein>
<evidence type="ECO:0000256" key="6">
    <source>
        <dbReference type="SAM" id="Coils"/>
    </source>
</evidence>
<keyword evidence="4 8" id="KW-1133">Transmembrane helix</keyword>
<comment type="caution">
    <text evidence="10">The sequence shown here is derived from an EMBL/GenBank/DDBJ whole genome shotgun (WGS) entry which is preliminary data.</text>
</comment>
<feature type="transmembrane region" description="Helical" evidence="8">
    <location>
        <begin position="102"/>
        <end position="120"/>
    </location>
</feature>
<keyword evidence="5 8" id="KW-0472">Membrane</keyword>
<feature type="transmembrane region" description="Helical" evidence="8">
    <location>
        <begin position="6"/>
        <end position="25"/>
    </location>
</feature>
<evidence type="ECO:0000313" key="11">
    <source>
        <dbReference type="Proteomes" id="UP000050864"/>
    </source>
</evidence>
<dbReference type="OrthoDB" id="597333at2"/>
<dbReference type="EMBL" id="LDJI01000009">
    <property type="protein sequence ID" value="KRG65223.1"/>
    <property type="molecule type" value="Genomic_DNA"/>
</dbReference>
<evidence type="ECO:0000259" key="9">
    <source>
        <dbReference type="Pfam" id="PF00482"/>
    </source>
</evidence>
<dbReference type="GO" id="GO:0005886">
    <property type="term" value="C:plasma membrane"/>
    <property type="evidence" value="ECO:0007669"/>
    <property type="project" value="UniProtKB-SubCell"/>
</dbReference>